<feature type="transmembrane region" description="Helical" evidence="1">
    <location>
        <begin position="20"/>
        <end position="44"/>
    </location>
</feature>
<organism evidence="2">
    <name type="scientific">Papilio xuthus</name>
    <name type="common">Asian swallowtail butterfly</name>
    <dbReference type="NCBI Taxonomy" id="66420"/>
    <lineage>
        <taxon>Eukaryota</taxon>
        <taxon>Metazoa</taxon>
        <taxon>Ecdysozoa</taxon>
        <taxon>Arthropoda</taxon>
        <taxon>Hexapoda</taxon>
        <taxon>Insecta</taxon>
        <taxon>Pterygota</taxon>
        <taxon>Neoptera</taxon>
        <taxon>Endopterygota</taxon>
        <taxon>Lepidoptera</taxon>
        <taxon>Glossata</taxon>
        <taxon>Ditrysia</taxon>
        <taxon>Papilionoidea</taxon>
        <taxon>Papilionidae</taxon>
        <taxon>Papilioninae</taxon>
        <taxon>Papilio</taxon>
    </lineage>
</organism>
<sequence length="57" mass="7040">MKCLYLRPQLFVWTATLNNFWRVLWNFWTLMIRAMTSNFCLYVLIKSFCTTFYLCIL</sequence>
<reference evidence="2" key="1">
    <citation type="journal article" date="2012" name="BMC Biol.">
        <title>Comprehensive microarray-based analysis for stage-specific larval camouflage pattern-associated genes in the swallowtail butterfly, Papilio xuthus.</title>
        <authorList>
            <person name="Futahashi R."/>
            <person name="Shirataki H."/>
            <person name="Narita T."/>
            <person name="Mita K."/>
            <person name="Fujiwara H."/>
        </authorList>
    </citation>
    <scope>NUCLEOTIDE SEQUENCE</scope>
    <source>
        <tissue evidence="2">Epidermis</tissue>
    </source>
</reference>
<keyword evidence="1" id="KW-0472">Membrane</keyword>
<accession>I4DKJ8</accession>
<name>I4DKJ8_PAPXU</name>
<evidence type="ECO:0000256" key="1">
    <source>
        <dbReference type="SAM" id="Phobius"/>
    </source>
</evidence>
<keyword evidence="1" id="KW-0812">Transmembrane</keyword>
<evidence type="ECO:0000313" key="2">
    <source>
        <dbReference type="EMBL" id="BAM18438.1"/>
    </source>
</evidence>
<protein>
    <submittedName>
        <fullName evidence="2">Uncharacterized protein</fullName>
    </submittedName>
</protein>
<keyword evidence="1" id="KW-1133">Transmembrane helix</keyword>
<dbReference type="EMBL" id="AK401816">
    <property type="protein sequence ID" value="BAM18438.1"/>
    <property type="molecule type" value="mRNA"/>
</dbReference>
<dbReference type="AlphaFoldDB" id="I4DKJ8"/>
<proteinExistence type="evidence at transcript level"/>